<dbReference type="SUPFAM" id="SSF54719">
    <property type="entry name" value="Fe,Mn superoxide dismutase (SOD), C-terminal domain"/>
    <property type="match status" value="1"/>
</dbReference>
<keyword evidence="8" id="KW-0479">Metal-binding</keyword>
<feature type="region of interest" description="Disordered" evidence="14">
    <location>
        <begin position="472"/>
        <end position="492"/>
    </location>
</feature>
<comment type="function">
    <text evidence="2">Destroys superoxide anion radicals which are normally produced within the cells and which are toxic to biological systems.</text>
</comment>
<evidence type="ECO:0000256" key="5">
    <source>
        <dbReference type="ARBA" id="ARBA00011881"/>
    </source>
</evidence>
<dbReference type="PANTHER" id="PTHR11404">
    <property type="entry name" value="SUPEROXIDE DISMUTASE 2"/>
    <property type="match status" value="1"/>
</dbReference>
<evidence type="ECO:0000256" key="6">
    <source>
        <dbReference type="ARBA" id="ARBA00012682"/>
    </source>
</evidence>
<evidence type="ECO:0000256" key="13">
    <source>
        <dbReference type="ARBA" id="ARBA00049204"/>
    </source>
</evidence>
<evidence type="ECO:0000259" key="16">
    <source>
        <dbReference type="Pfam" id="PF02777"/>
    </source>
</evidence>
<evidence type="ECO:0000256" key="3">
    <source>
        <dbReference type="ARBA" id="ARBA00004305"/>
    </source>
</evidence>
<dbReference type="FunFam" id="3.55.40.20:FF:000003">
    <property type="entry name" value="Superoxide dismutase [Mn], mitochondrial"/>
    <property type="match status" value="1"/>
</dbReference>
<comment type="caution">
    <text evidence="17">The sequence shown here is derived from an EMBL/GenBank/DDBJ whole genome shotgun (WGS) entry which is preliminary data.</text>
</comment>
<evidence type="ECO:0000259" key="15">
    <source>
        <dbReference type="Pfam" id="PF00081"/>
    </source>
</evidence>
<dbReference type="InterPro" id="IPR001189">
    <property type="entry name" value="Mn/Fe_SOD"/>
</dbReference>
<reference evidence="17 18" key="1">
    <citation type="journal article" date="2018" name="G3 (Bethesda)">
        <title>A High-Quality Reference Genome for the Invasive Mosquitofish Gambusia affinis Using a Chicago Library.</title>
        <authorList>
            <person name="Hoffberg S.L."/>
            <person name="Troendle N.J."/>
            <person name="Glenn T.C."/>
            <person name="Mahmud O."/>
            <person name="Louha S."/>
            <person name="Chalopin D."/>
            <person name="Bennetzen J.L."/>
            <person name="Mauricio R."/>
        </authorList>
    </citation>
    <scope>NUCLEOTIDE SEQUENCE [LARGE SCALE GENOMIC DNA]</scope>
    <source>
        <strain evidence="17">NE01/NJP1002.9</strain>
        <tissue evidence="17">Muscle</tissue>
    </source>
</reference>
<keyword evidence="10" id="KW-0944">Nitration</keyword>
<dbReference type="InterPro" id="IPR019833">
    <property type="entry name" value="Mn/Fe_SOD_BS"/>
</dbReference>
<dbReference type="Pfam" id="PF02777">
    <property type="entry name" value="Sod_Fe_C"/>
    <property type="match status" value="1"/>
</dbReference>
<sequence>MSWRQRLRGWEGVIRCGQCATTSSEQSGLLQALGRCKFPGTQFILGLLQFVFSLFQFSLHFEEKQVDGWIHHGRPQLGHTRLLDLLEHHLDDKIQITKAILGSGSTPCYHKMALKEMTPSLMLLFLKLAGSWLRSPGLTPSKYSPGRFLSVFPETLGFNNSVHVQMCAASLSQSICKIAASRQKHTLPDLTYDYGALEPHINAEIMQLHHSKHHATYVNNLNVTEEKYEEALAKGDVTAQVALQPALKFNGGGHINHTIFWTNLSPNGGGEPQGELMEAIKRDFGSFQKMKEKMAAVTVAVQGSGWGWLGYDKESGRLRIAACANQDPLQGTTGLIPLLGIDVWEHAYYLQYKNVRPDYVKAIWNVINWENVHERLQIAKNHQTAVFTSSNLQKHHSQQWLIPGCQRKGDEEESSGKLDDSQQLEHHNTITVLHAQQTGSNPGNALADPKMIPLNVMHPSPWRVFTFNGKEAAGKAVKSGQTGEQTSRDPEQ</sequence>
<comment type="subunit">
    <text evidence="5">Homotetramer.</text>
</comment>
<dbReference type="PRINTS" id="PR01703">
    <property type="entry name" value="MNSODISMTASE"/>
</dbReference>
<evidence type="ECO:0000256" key="12">
    <source>
        <dbReference type="ARBA" id="ARBA00023211"/>
    </source>
</evidence>
<dbReference type="InterPro" id="IPR036324">
    <property type="entry name" value="Mn/Fe_SOD_N_sf"/>
</dbReference>
<feature type="domain" description="Manganese/iron superoxide dismutase N-terminal" evidence="15">
    <location>
        <begin position="184"/>
        <end position="265"/>
    </location>
</feature>
<dbReference type="Gene3D" id="1.10.287.990">
    <property type="entry name" value="Fe,Mn superoxide dismutase (SOD) domain"/>
    <property type="match status" value="1"/>
</dbReference>
<keyword evidence="12" id="KW-0464">Manganese</keyword>
<comment type="catalytic activity">
    <reaction evidence="13">
        <text>2 superoxide + 2 H(+) = H2O2 + O2</text>
        <dbReference type="Rhea" id="RHEA:20696"/>
        <dbReference type="ChEBI" id="CHEBI:15378"/>
        <dbReference type="ChEBI" id="CHEBI:15379"/>
        <dbReference type="ChEBI" id="CHEBI:16240"/>
        <dbReference type="ChEBI" id="CHEBI:18421"/>
        <dbReference type="EC" id="1.15.1.1"/>
    </reaction>
</comment>
<dbReference type="FunFam" id="1.10.287.990:FF:000001">
    <property type="entry name" value="Superoxide dismutase"/>
    <property type="match status" value="1"/>
</dbReference>
<dbReference type="InterPro" id="IPR019831">
    <property type="entry name" value="Mn/Fe_SOD_N"/>
</dbReference>
<protein>
    <recommendedName>
        <fullName evidence="7">Superoxide dismutase [Mn], mitochondrial</fullName>
        <ecNumber evidence="6">1.15.1.1</ecNumber>
    </recommendedName>
</protein>
<dbReference type="EMBL" id="NHOQ01001000">
    <property type="protein sequence ID" value="PWA27394.1"/>
    <property type="molecule type" value="Genomic_DNA"/>
</dbReference>
<evidence type="ECO:0000256" key="9">
    <source>
        <dbReference type="ARBA" id="ARBA00023002"/>
    </source>
</evidence>
<evidence type="ECO:0000256" key="14">
    <source>
        <dbReference type="SAM" id="MobiDB-lite"/>
    </source>
</evidence>
<dbReference type="EC" id="1.15.1.1" evidence="6"/>
<comment type="similarity">
    <text evidence="4">Belongs to the iron/manganese superoxide dismutase family.</text>
</comment>
<evidence type="ECO:0000256" key="7">
    <source>
        <dbReference type="ARBA" id="ARBA00014518"/>
    </source>
</evidence>
<comment type="cofactor">
    <cofactor evidence="1">
        <name>Mn(2+)</name>
        <dbReference type="ChEBI" id="CHEBI:29035"/>
    </cofactor>
</comment>
<evidence type="ECO:0000313" key="18">
    <source>
        <dbReference type="Proteomes" id="UP000250572"/>
    </source>
</evidence>
<accession>A0A315VWU8</accession>
<evidence type="ECO:0000256" key="10">
    <source>
        <dbReference type="ARBA" id="ARBA00023074"/>
    </source>
</evidence>
<evidence type="ECO:0000256" key="4">
    <source>
        <dbReference type="ARBA" id="ARBA00008714"/>
    </source>
</evidence>
<dbReference type="SUPFAM" id="SSF46609">
    <property type="entry name" value="Fe,Mn superoxide dismutase (SOD), N-terminal domain"/>
    <property type="match status" value="1"/>
</dbReference>
<dbReference type="GO" id="GO:0005759">
    <property type="term" value="C:mitochondrial matrix"/>
    <property type="evidence" value="ECO:0007669"/>
    <property type="project" value="UniProtKB-SubCell"/>
</dbReference>
<dbReference type="InterPro" id="IPR050265">
    <property type="entry name" value="Fe/Mn_Superoxide_Dismutase"/>
</dbReference>
<dbReference type="Pfam" id="PF00081">
    <property type="entry name" value="Sod_Fe_N"/>
    <property type="match status" value="1"/>
</dbReference>
<gene>
    <name evidence="17" type="ORF">CCH79_00000418</name>
</gene>
<dbReference type="STRING" id="33528.ENSGAFP00000018713"/>
<dbReference type="Proteomes" id="UP000250572">
    <property type="component" value="Unassembled WGS sequence"/>
</dbReference>
<dbReference type="GO" id="GO:0004784">
    <property type="term" value="F:superoxide dismutase activity"/>
    <property type="evidence" value="ECO:0007669"/>
    <property type="project" value="UniProtKB-EC"/>
</dbReference>
<dbReference type="PANTHER" id="PTHR11404:SF6">
    <property type="entry name" value="SUPEROXIDE DISMUTASE [MN], MITOCHONDRIAL"/>
    <property type="match status" value="1"/>
</dbReference>
<comment type="subcellular location">
    <subcellularLocation>
        <location evidence="3">Mitochondrion matrix</location>
    </subcellularLocation>
</comment>
<dbReference type="PROSITE" id="PS00088">
    <property type="entry name" value="SOD_MN"/>
    <property type="match status" value="1"/>
</dbReference>
<proteinExistence type="inferred from homology"/>
<dbReference type="InterPro" id="IPR019832">
    <property type="entry name" value="Mn/Fe_SOD_C"/>
</dbReference>
<evidence type="ECO:0000256" key="8">
    <source>
        <dbReference type="ARBA" id="ARBA00022723"/>
    </source>
</evidence>
<dbReference type="GO" id="GO:0030145">
    <property type="term" value="F:manganese ion binding"/>
    <property type="evidence" value="ECO:0007669"/>
    <property type="project" value="TreeGrafter"/>
</dbReference>
<keyword evidence="9" id="KW-0560">Oxidoreductase</keyword>
<dbReference type="InterPro" id="IPR036314">
    <property type="entry name" value="SOD_C_sf"/>
</dbReference>
<evidence type="ECO:0000256" key="11">
    <source>
        <dbReference type="ARBA" id="ARBA00023128"/>
    </source>
</evidence>
<dbReference type="AlphaFoldDB" id="A0A315VWU8"/>
<keyword evidence="11" id="KW-0496">Mitochondrion</keyword>
<keyword evidence="18" id="KW-1185">Reference proteome</keyword>
<organism evidence="17 18">
    <name type="scientific">Gambusia affinis</name>
    <name type="common">Western mosquitofish</name>
    <name type="synonym">Heterandria affinis</name>
    <dbReference type="NCBI Taxonomy" id="33528"/>
    <lineage>
        <taxon>Eukaryota</taxon>
        <taxon>Metazoa</taxon>
        <taxon>Chordata</taxon>
        <taxon>Craniata</taxon>
        <taxon>Vertebrata</taxon>
        <taxon>Euteleostomi</taxon>
        <taxon>Actinopterygii</taxon>
        <taxon>Neopterygii</taxon>
        <taxon>Teleostei</taxon>
        <taxon>Neoteleostei</taxon>
        <taxon>Acanthomorphata</taxon>
        <taxon>Ovalentaria</taxon>
        <taxon>Atherinomorphae</taxon>
        <taxon>Cyprinodontiformes</taxon>
        <taxon>Poeciliidae</taxon>
        <taxon>Poeciliinae</taxon>
        <taxon>Gambusia</taxon>
    </lineage>
</organism>
<evidence type="ECO:0000256" key="1">
    <source>
        <dbReference type="ARBA" id="ARBA00001936"/>
    </source>
</evidence>
<evidence type="ECO:0000256" key="2">
    <source>
        <dbReference type="ARBA" id="ARBA00002170"/>
    </source>
</evidence>
<feature type="domain" description="Manganese/iron superoxide dismutase C-terminal" evidence="16">
    <location>
        <begin position="272"/>
        <end position="375"/>
    </location>
</feature>
<evidence type="ECO:0000313" key="17">
    <source>
        <dbReference type="EMBL" id="PWA27394.1"/>
    </source>
</evidence>
<name>A0A315VWU8_GAMAF</name>
<dbReference type="Gene3D" id="3.55.40.20">
    <property type="entry name" value="Iron/manganese superoxide dismutase, C-terminal domain"/>
    <property type="match status" value="1"/>
</dbReference>